<name>A0A6J5MP70_9CAUD</name>
<evidence type="ECO:0000313" key="4">
    <source>
        <dbReference type="EMBL" id="CAB4218481.1"/>
    </source>
</evidence>
<dbReference type="EMBL" id="LR797465">
    <property type="protein sequence ID" value="CAB4218481.1"/>
    <property type="molecule type" value="Genomic_DNA"/>
</dbReference>
<dbReference type="EMBL" id="LR796959">
    <property type="protein sequence ID" value="CAB4178250.1"/>
    <property type="molecule type" value="Genomic_DNA"/>
</dbReference>
<evidence type="ECO:0000313" key="2">
    <source>
        <dbReference type="EMBL" id="CAB4178250.1"/>
    </source>
</evidence>
<accession>A0A6J5MP70</accession>
<dbReference type="EMBL" id="LR797101">
    <property type="protein sequence ID" value="CAB4187091.1"/>
    <property type="molecule type" value="Genomic_DNA"/>
</dbReference>
<sequence length="99" mass="10582">MTDNTRLAALEAVVEAARNYVTKRGMHPAWPDLIAAMEALDALPADPARGEVVEVALFGTARGGRCFADPLSGFASELLMDGWRRLGTVRLPMVKGDGV</sequence>
<organism evidence="1">
    <name type="scientific">uncultured Caudovirales phage</name>
    <dbReference type="NCBI Taxonomy" id="2100421"/>
    <lineage>
        <taxon>Viruses</taxon>
        <taxon>Duplodnaviria</taxon>
        <taxon>Heunggongvirae</taxon>
        <taxon>Uroviricota</taxon>
        <taxon>Caudoviricetes</taxon>
        <taxon>Peduoviridae</taxon>
        <taxon>Maltschvirus</taxon>
        <taxon>Maltschvirus maltsch</taxon>
    </lineage>
</organism>
<evidence type="ECO:0000313" key="3">
    <source>
        <dbReference type="EMBL" id="CAB4187091.1"/>
    </source>
</evidence>
<reference evidence="1" key="1">
    <citation type="submission" date="2020-04" db="EMBL/GenBank/DDBJ databases">
        <authorList>
            <person name="Chiriac C."/>
            <person name="Salcher M."/>
            <person name="Ghai R."/>
            <person name="Kavagutti S V."/>
        </authorList>
    </citation>
    <scope>NUCLEOTIDE SEQUENCE</scope>
</reference>
<protein>
    <submittedName>
        <fullName evidence="1">Uncharacterized protein</fullName>
    </submittedName>
</protein>
<proteinExistence type="predicted"/>
<evidence type="ECO:0000313" key="1">
    <source>
        <dbReference type="EMBL" id="CAB4146916.1"/>
    </source>
</evidence>
<gene>
    <name evidence="2" type="ORF">UFOVP1011_48</name>
    <name evidence="3" type="ORF">UFOVP1162_16</name>
    <name evidence="4" type="ORF">UFOVP1611_19</name>
    <name evidence="1" type="ORF">UFOVP504_2</name>
</gene>
<dbReference type="EMBL" id="LR796485">
    <property type="protein sequence ID" value="CAB4146916.1"/>
    <property type="molecule type" value="Genomic_DNA"/>
</dbReference>